<evidence type="ECO:0000259" key="2">
    <source>
        <dbReference type="Pfam" id="PF14534"/>
    </source>
</evidence>
<evidence type="ECO:0000313" key="3">
    <source>
        <dbReference type="EMBL" id="TDK67251.1"/>
    </source>
</evidence>
<sequence>MKKFALLLAAWLLMSVPLTSSAQGPIHGTGVLTQTRYVKLFGDLENELLSVMEKRDGARLEQLLASTFEVRKANGDVIPRADWMSKISTNPHPELHRAISHLVVYEIGSHAVANFNITSADNKAAKFVVDVWAPENGQWVLRARIESDVP</sequence>
<organism evidence="3 4">
    <name type="scientific">Sapientia aquatica</name>
    <dbReference type="NCBI Taxonomy" id="1549640"/>
    <lineage>
        <taxon>Bacteria</taxon>
        <taxon>Pseudomonadati</taxon>
        <taxon>Pseudomonadota</taxon>
        <taxon>Betaproteobacteria</taxon>
        <taxon>Burkholderiales</taxon>
        <taxon>Oxalobacteraceae</taxon>
        <taxon>Sapientia</taxon>
    </lineage>
</organism>
<evidence type="ECO:0000313" key="4">
    <source>
        <dbReference type="Proteomes" id="UP000294829"/>
    </source>
</evidence>
<dbReference type="SUPFAM" id="SSF54427">
    <property type="entry name" value="NTF2-like"/>
    <property type="match status" value="1"/>
</dbReference>
<feature type="chain" id="PRO_5020449146" evidence="1">
    <location>
        <begin position="23"/>
        <end position="150"/>
    </location>
</feature>
<gene>
    <name evidence="3" type="ORF">E2I14_05685</name>
</gene>
<proteinExistence type="predicted"/>
<keyword evidence="4" id="KW-1185">Reference proteome</keyword>
<reference evidence="3 4" key="1">
    <citation type="submission" date="2019-03" db="EMBL/GenBank/DDBJ databases">
        <title>Sapientia aquatica gen. nov., sp. nov., isolated from a crater lake.</title>
        <authorList>
            <person name="Felfoldi T."/>
            <person name="Szabo A."/>
            <person name="Toth E."/>
            <person name="Schumann P."/>
            <person name="Keki Z."/>
            <person name="Marialigeti K."/>
            <person name="Mathe I."/>
        </authorList>
    </citation>
    <scope>NUCLEOTIDE SEQUENCE [LARGE SCALE GENOMIC DNA]</scope>
    <source>
        <strain evidence="3 4">SA-152</strain>
    </source>
</reference>
<dbReference type="RefSeq" id="WP_133326318.1">
    <property type="nucleotide sequence ID" value="NZ_SMYL01000002.1"/>
</dbReference>
<comment type="caution">
    <text evidence="3">The sequence shown here is derived from an EMBL/GenBank/DDBJ whole genome shotgun (WGS) entry which is preliminary data.</text>
</comment>
<feature type="domain" description="DUF4440" evidence="2">
    <location>
        <begin position="44"/>
        <end position="141"/>
    </location>
</feature>
<dbReference type="EMBL" id="SMYL01000002">
    <property type="protein sequence ID" value="TDK67251.1"/>
    <property type="molecule type" value="Genomic_DNA"/>
</dbReference>
<dbReference type="Gene3D" id="3.10.450.50">
    <property type="match status" value="1"/>
</dbReference>
<dbReference type="InterPro" id="IPR027843">
    <property type="entry name" value="DUF4440"/>
</dbReference>
<accession>A0A4R5W3L6</accession>
<dbReference type="Proteomes" id="UP000294829">
    <property type="component" value="Unassembled WGS sequence"/>
</dbReference>
<dbReference type="Pfam" id="PF14534">
    <property type="entry name" value="DUF4440"/>
    <property type="match status" value="1"/>
</dbReference>
<dbReference type="AlphaFoldDB" id="A0A4R5W3L6"/>
<evidence type="ECO:0000256" key="1">
    <source>
        <dbReference type="SAM" id="SignalP"/>
    </source>
</evidence>
<feature type="signal peptide" evidence="1">
    <location>
        <begin position="1"/>
        <end position="22"/>
    </location>
</feature>
<dbReference type="InterPro" id="IPR032710">
    <property type="entry name" value="NTF2-like_dom_sf"/>
</dbReference>
<protein>
    <submittedName>
        <fullName evidence="3">Nuclear transport factor 2 family protein</fullName>
    </submittedName>
</protein>
<keyword evidence="1" id="KW-0732">Signal</keyword>
<name>A0A4R5W3L6_9BURK</name>